<evidence type="ECO:0008006" key="5">
    <source>
        <dbReference type="Google" id="ProtNLM"/>
    </source>
</evidence>
<feature type="transmembrane region" description="Helical" evidence="2">
    <location>
        <begin position="59"/>
        <end position="79"/>
    </location>
</feature>
<feature type="compositionally biased region" description="Pro residues" evidence="1">
    <location>
        <begin position="41"/>
        <end position="52"/>
    </location>
</feature>
<keyword evidence="2" id="KW-0812">Transmembrane</keyword>
<evidence type="ECO:0000313" key="3">
    <source>
        <dbReference type="EMBL" id="UQT56614.1"/>
    </source>
</evidence>
<dbReference type="RefSeq" id="WP_249588069.1">
    <property type="nucleotide sequence ID" value="NZ_BAAAQL010000010.1"/>
</dbReference>
<keyword evidence="2" id="KW-1133">Transmembrane helix</keyword>
<feature type="transmembrane region" description="Helical" evidence="2">
    <location>
        <begin position="210"/>
        <end position="228"/>
    </location>
</feature>
<evidence type="ECO:0000313" key="4">
    <source>
        <dbReference type="Proteomes" id="UP000829992"/>
    </source>
</evidence>
<accession>A0ABY4PTT4</accession>
<keyword evidence="2" id="KW-0472">Membrane</keyword>
<feature type="compositionally biased region" description="Basic residues" evidence="1">
    <location>
        <begin position="10"/>
        <end position="20"/>
    </location>
</feature>
<feature type="compositionally biased region" description="Low complexity" evidence="1">
    <location>
        <begin position="21"/>
        <end position="31"/>
    </location>
</feature>
<evidence type="ECO:0000256" key="1">
    <source>
        <dbReference type="SAM" id="MobiDB-lite"/>
    </source>
</evidence>
<reference evidence="3 4" key="1">
    <citation type="submission" date="2022-05" db="EMBL/GenBank/DDBJ databases">
        <authorList>
            <person name="Zhou X."/>
            <person name="Li K."/>
            <person name="Man Y."/>
        </authorList>
    </citation>
    <scope>NUCLEOTIDE SEQUENCE [LARGE SCALE GENOMIC DNA]</scope>
    <source>
        <strain evidence="3 4">MS405</strain>
    </source>
</reference>
<evidence type="ECO:0000256" key="2">
    <source>
        <dbReference type="SAM" id="Phobius"/>
    </source>
</evidence>
<name>A0ABY4PTT4_9ACTN</name>
<protein>
    <recommendedName>
        <fullName evidence="5">Integral membrane protein</fullName>
    </recommendedName>
</protein>
<gene>
    <name evidence="3" type="ORF">M4V62_16755</name>
</gene>
<organism evidence="3 4">
    <name type="scientific">Streptomyces durmitorensis</name>
    <dbReference type="NCBI Taxonomy" id="319947"/>
    <lineage>
        <taxon>Bacteria</taxon>
        <taxon>Bacillati</taxon>
        <taxon>Actinomycetota</taxon>
        <taxon>Actinomycetes</taxon>
        <taxon>Kitasatosporales</taxon>
        <taxon>Streptomycetaceae</taxon>
        <taxon>Streptomyces</taxon>
    </lineage>
</organism>
<sequence length="327" mass="35666">MTGPDDRTAARRASRQRRRTAASTRRAPTASRRVHIRARPGPGPAPPDPPKPASGLMELVNGAVGAGTLIAALMFYAGIIHSSSYYAYFRLNVYSLGLALPQVTIWSLRLVTMDVLIALALLALVPRAQELLAVLRLPPAALARVRRAARAVVRLNPVIVAAGVVLMVLWPYVQPYGWAAPLLVAAGLVLGQSRTANPAAPPHGWWRKGLPVAVAGLCVVWVIALLAGQLGRQDARAAADRLVSRTAVVVLSTERLSIRGPGIIAEDLGRTVRYRYRYSGLRLLIERDRRYYVLPLGWQKRTDATYVIDDDDTVRIELLPGTQPPRQ</sequence>
<proteinExistence type="predicted"/>
<feature type="region of interest" description="Disordered" evidence="1">
    <location>
        <begin position="1"/>
        <end position="54"/>
    </location>
</feature>
<dbReference type="EMBL" id="CP097289">
    <property type="protein sequence ID" value="UQT56614.1"/>
    <property type="molecule type" value="Genomic_DNA"/>
</dbReference>
<keyword evidence="4" id="KW-1185">Reference proteome</keyword>
<dbReference type="Proteomes" id="UP000829992">
    <property type="component" value="Chromosome"/>
</dbReference>
<feature type="transmembrane region" description="Helical" evidence="2">
    <location>
        <begin position="155"/>
        <end position="173"/>
    </location>
</feature>